<evidence type="ECO:0000313" key="2">
    <source>
        <dbReference type="EMBL" id="KAF7721154.1"/>
    </source>
</evidence>
<keyword evidence="3" id="KW-1185">Reference proteome</keyword>
<evidence type="ECO:0000313" key="3">
    <source>
        <dbReference type="Proteomes" id="UP000605846"/>
    </source>
</evidence>
<reference evidence="2" key="1">
    <citation type="submission" date="2020-01" db="EMBL/GenBank/DDBJ databases">
        <title>Genome Sequencing of Three Apophysomyces-Like Fungal Strains Confirms a Novel Fungal Genus in the Mucoromycota with divergent Burkholderia-like Endosymbiotic Bacteria.</title>
        <authorList>
            <person name="Stajich J.E."/>
            <person name="Macias A.M."/>
            <person name="Carter-House D."/>
            <person name="Lovett B."/>
            <person name="Kasson L.R."/>
            <person name="Berry K."/>
            <person name="Grigoriev I."/>
            <person name="Chang Y."/>
            <person name="Spatafora J."/>
            <person name="Kasson M.T."/>
        </authorList>
    </citation>
    <scope>NUCLEOTIDE SEQUENCE</scope>
    <source>
        <strain evidence="2">NRRL A-21654</strain>
    </source>
</reference>
<organism evidence="2 3">
    <name type="scientific">Apophysomyces ossiformis</name>
    <dbReference type="NCBI Taxonomy" id="679940"/>
    <lineage>
        <taxon>Eukaryota</taxon>
        <taxon>Fungi</taxon>
        <taxon>Fungi incertae sedis</taxon>
        <taxon>Mucoromycota</taxon>
        <taxon>Mucoromycotina</taxon>
        <taxon>Mucoromycetes</taxon>
        <taxon>Mucorales</taxon>
        <taxon>Mucorineae</taxon>
        <taxon>Mucoraceae</taxon>
        <taxon>Apophysomyces</taxon>
    </lineage>
</organism>
<sequence>MTLDICREVKELRQAVQELKTEIADLKRNVVSSAPVPAQSLLPGVDAPTNNDNRTIDQPLEEDRASSRYGKTKQLTAELIQWLVNKVKGDDDSIDMDTAKNLLKHANIIAKVAASFLAGKMDKPTAWARVPMEIRMTGYKYLEEKLVPAGIPMDRCIGYWCARLML</sequence>
<evidence type="ECO:0000256" key="1">
    <source>
        <dbReference type="SAM" id="MobiDB-lite"/>
    </source>
</evidence>
<feature type="region of interest" description="Disordered" evidence="1">
    <location>
        <begin position="38"/>
        <end position="68"/>
    </location>
</feature>
<proteinExistence type="predicted"/>
<dbReference type="AlphaFoldDB" id="A0A8H7EPI2"/>
<protein>
    <submittedName>
        <fullName evidence="2">Uncharacterized protein</fullName>
    </submittedName>
</protein>
<accession>A0A8H7EPI2</accession>
<comment type="caution">
    <text evidence="2">The sequence shown here is derived from an EMBL/GenBank/DDBJ whole genome shotgun (WGS) entry which is preliminary data.</text>
</comment>
<dbReference type="EMBL" id="JABAYA010000299">
    <property type="protein sequence ID" value="KAF7721154.1"/>
    <property type="molecule type" value="Genomic_DNA"/>
</dbReference>
<dbReference type="Proteomes" id="UP000605846">
    <property type="component" value="Unassembled WGS sequence"/>
</dbReference>
<name>A0A8H7EPI2_9FUNG</name>
<gene>
    <name evidence="2" type="ORF">EC973_005151</name>
</gene>